<feature type="transmembrane region" description="Helical" evidence="7">
    <location>
        <begin position="281"/>
        <end position="300"/>
    </location>
</feature>
<dbReference type="OrthoDB" id="9806127at2"/>
<evidence type="ECO:0000256" key="3">
    <source>
        <dbReference type="ARBA" id="ARBA00022741"/>
    </source>
</evidence>
<keyword evidence="4" id="KW-0067">ATP-binding</keyword>
<dbReference type="InterPro" id="IPR039421">
    <property type="entry name" value="Type_1_exporter"/>
</dbReference>
<evidence type="ECO:0000259" key="8">
    <source>
        <dbReference type="PROSITE" id="PS50893"/>
    </source>
</evidence>
<dbReference type="Gene3D" id="1.20.1560.10">
    <property type="entry name" value="ABC transporter type 1, transmembrane domain"/>
    <property type="match status" value="1"/>
</dbReference>
<comment type="caution">
    <text evidence="9">The sequence shown here is derived from an EMBL/GenBank/DDBJ whole genome shotgun (WGS) entry which is preliminary data.</text>
</comment>
<dbReference type="InterPro" id="IPR003439">
    <property type="entry name" value="ABC_transporter-like_ATP-bd"/>
</dbReference>
<dbReference type="InterPro" id="IPR003593">
    <property type="entry name" value="AAA+_ATPase"/>
</dbReference>
<keyword evidence="3" id="KW-0547">Nucleotide-binding</keyword>
<evidence type="ECO:0000256" key="1">
    <source>
        <dbReference type="ARBA" id="ARBA00004651"/>
    </source>
</evidence>
<proteinExistence type="predicted"/>
<dbReference type="AlphaFoldDB" id="A0A9W5UWL9"/>
<dbReference type="GO" id="GO:0016887">
    <property type="term" value="F:ATP hydrolysis activity"/>
    <property type="evidence" value="ECO:0007669"/>
    <property type="project" value="InterPro"/>
</dbReference>
<evidence type="ECO:0000256" key="7">
    <source>
        <dbReference type="SAM" id="Phobius"/>
    </source>
</evidence>
<evidence type="ECO:0000256" key="2">
    <source>
        <dbReference type="ARBA" id="ARBA00022692"/>
    </source>
</evidence>
<gene>
    <name evidence="9" type="ORF">Vse01_50540</name>
</gene>
<feature type="domain" description="ABC transporter" evidence="8">
    <location>
        <begin position="375"/>
        <end position="618"/>
    </location>
</feature>
<dbReference type="PROSITE" id="PS50893">
    <property type="entry name" value="ABC_TRANSPORTER_2"/>
    <property type="match status" value="1"/>
</dbReference>
<dbReference type="PANTHER" id="PTHR43394:SF1">
    <property type="entry name" value="ATP-BINDING CASSETTE SUB-FAMILY B MEMBER 10, MITOCHONDRIAL"/>
    <property type="match status" value="1"/>
</dbReference>
<keyword evidence="5 7" id="KW-1133">Transmembrane helix</keyword>
<evidence type="ECO:0000256" key="5">
    <source>
        <dbReference type="ARBA" id="ARBA00022989"/>
    </source>
</evidence>
<dbReference type="GO" id="GO:0015421">
    <property type="term" value="F:ABC-type oligopeptide transporter activity"/>
    <property type="evidence" value="ECO:0007669"/>
    <property type="project" value="TreeGrafter"/>
</dbReference>
<dbReference type="Gene3D" id="3.40.50.300">
    <property type="entry name" value="P-loop containing nucleotide triphosphate hydrolases"/>
    <property type="match status" value="1"/>
</dbReference>
<dbReference type="InterPro" id="IPR017871">
    <property type="entry name" value="ABC_transporter-like_CS"/>
</dbReference>
<dbReference type="Proteomes" id="UP000607311">
    <property type="component" value="Unassembled WGS sequence"/>
</dbReference>
<evidence type="ECO:0000256" key="6">
    <source>
        <dbReference type="ARBA" id="ARBA00023136"/>
    </source>
</evidence>
<evidence type="ECO:0000256" key="4">
    <source>
        <dbReference type="ARBA" id="ARBA00022840"/>
    </source>
</evidence>
<dbReference type="PROSITE" id="PS00211">
    <property type="entry name" value="ABC_TRANSPORTER_1"/>
    <property type="match status" value="1"/>
</dbReference>
<accession>A0A9W5UWL9</accession>
<protein>
    <submittedName>
        <fullName evidence="9">Multidrug ABC transporter permease</fullName>
    </submittedName>
</protein>
<keyword evidence="10" id="KW-1185">Reference proteome</keyword>
<dbReference type="SMART" id="SM00382">
    <property type="entry name" value="AAA"/>
    <property type="match status" value="1"/>
</dbReference>
<feature type="transmembrane region" description="Helical" evidence="7">
    <location>
        <begin position="178"/>
        <end position="204"/>
    </location>
</feature>
<evidence type="ECO:0000313" key="9">
    <source>
        <dbReference type="EMBL" id="GIJ35906.1"/>
    </source>
</evidence>
<dbReference type="GO" id="GO:0005886">
    <property type="term" value="C:plasma membrane"/>
    <property type="evidence" value="ECO:0007669"/>
    <property type="project" value="UniProtKB-SubCell"/>
</dbReference>
<dbReference type="Pfam" id="PF00005">
    <property type="entry name" value="ABC_tran"/>
    <property type="match status" value="1"/>
</dbReference>
<feature type="transmembrane region" description="Helical" evidence="7">
    <location>
        <begin position="38"/>
        <end position="63"/>
    </location>
</feature>
<keyword evidence="6 7" id="KW-0472">Membrane</keyword>
<dbReference type="SUPFAM" id="SSF52540">
    <property type="entry name" value="P-loop containing nucleoside triphosphate hydrolases"/>
    <property type="match status" value="1"/>
</dbReference>
<dbReference type="GO" id="GO:0005524">
    <property type="term" value="F:ATP binding"/>
    <property type="evidence" value="ECO:0007669"/>
    <property type="project" value="UniProtKB-KW"/>
</dbReference>
<reference evidence="9" key="1">
    <citation type="submission" date="2021-01" db="EMBL/GenBank/DDBJ databases">
        <title>Whole genome shotgun sequence of Verrucosispora sediminis NBRC 107745.</title>
        <authorList>
            <person name="Komaki H."/>
            <person name="Tamura T."/>
        </authorList>
    </citation>
    <scope>NUCLEOTIDE SEQUENCE</scope>
    <source>
        <strain evidence="9">NBRC 107745</strain>
    </source>
</reference>
<keyword evidence="2 7" id="KW-0812">Transmembrane</keyword>
<name>A0A9W5UWL9_9ACTN</name>
<dbReference type="InterPro" id="IPR036640">
    <property type="entry name" value="ABC1_TM_sf"/>
</dbReference>
<dbReference type="InterPro" id="IPR027417">
    <property type="entry name" value="P-loop_NTPase"/>
</dbReference>
<dbReference type="PANTHER" id="PTHR43394">
    <property type="entry name" value="ATP-DEPENDENT PERMEASE MDL1, MITOCHONDRIAL"/>
    <property type="match status" value="1"/>
</dbReference>
<sequence>MTERKVAAVSPTLTERVRGWTRPTRERWSAIFRLLPRAGASVIIAAVLLNLAIGVLPMAFIIWTGQVLGDLPAVAGGAPDAWRTVVLSLTIAVAAFVFQQMLVPFQSALGEVVIRRVDGFCAGRLGRAALAEAPIAVLERPDISGLLGEARGGYDRVLPTPGDAVAGALALIARYSQLAGAVILVGFVLSVPAALLIGATALIVRYGQRGSLGRFGALWVSLLSSRQRVMYLRSFGTSTKVAKEMRMFGLLEWYQRRHRDDSRSYLDPLWVGRRRILLRPFLAYAAVALVGGATVLYWLAGAAGSGTLTLTQLGIAIQGVLIPIRFGVFFPESDVQTQYGMQAYQALTTFERTAAEGRAGVAGDLPVPAGTIGPIRFDDVAFRYGEAGSPVLDGVSCTLPAGRSTAIVGLNGAGKTTLVKLLARLYDPTGGAISVGGVDLRQYSPRDWQQRLAVIFQDYVHYELDAAANIGLGAADHLDDREGLLAAARRAGAEDVIDALPHGLDTILSRQYAGGTDLSGGQWQRIALARALFAVRHGASVLVLDEPTAQLDVRAEVEFYDRFLELTRGLTTVIISHRFSTVRRADQIIVLDGGRVTEQGSHDELMAAGGQYAELFRLQARRFSGDDEPLVEVTA</sequence>
<dbReference type="EMBL" id="BOPD01000038">
    <property type="protein sequence ID" value="GIJ35906.1"/>
    <property type="molecule type" value="Genomic_DNA"/>
</dbReference>
<organism evidence="9 10">
    <name type="scientific">Micromonospora sediminimaris</name>
    <dbReference type="NCBI Taxonomy" id="547162"/>
    <lineage>
        <taxon>Bacteria</taxon>
        <taxon>Bacillati</taxon>
        <taxon>Actinomycetota</taxon>
        <taxon>Actinomycetes</taxon>
        <taxon>Micromonosporales</taxon>
        <taxon>Micromonosporaceae</taxon>
        <taxon>Micromonospora</taxon>
    </lineage>
</organism>
<evidence type="ECO:0000313" key="10">
    <source>
        <dbReference type="Proteomes" id="UP000607311"/>
    </source>
</evidence>
<comment type="subcellular location">
    <subcellularLocation>
        <location evidence="1">Cell membrane</location>
        <topology evidence="1">Multi-pass membrane protein</topology>
    </subcellularLocation>
</comment>